<dbReference type="Proteomes" id="UP000611796">
    <property type="component" value="Unassembled WGS sequence"/>
</dbReference>
<dbReference type="SUPFAM" id="SSF75712">
    <property type="entry name" value="Rad50 coiled-coil Zn hook"/>
    <property type="match status" value="1"/>
</dbReference>
<evidence type="ECO:0000313" key="2">
    <source>
        <dbReference type="Proteomes" id="UP000611796"/>
    </source>
</evidence>
<proteinExistence type="predicted"/>
<dbReference type="RefSeq" id="WP_187007002.1">
    <property type="nucleotide sequence ID" value="NZ_JACRWD010000019.1"/>
</dbReference>
<dbReference type="EMBL" id="JACRWD010000019">
    <property type="protein sequence ID" value="MBC6005051.1"/>
    <property type="molecule type" value="Genomic_DNA"/>
</dbReference>
<sequence>MQEKKRKLDKIYTCSCGHEYKVKKILVMKMELCKICGSKINQDEVYRLLEEYKREKREMKNQSK</sequence>
<comment type="caution">
    <text evidence="1">The sequence shown here is derived from an EMBL/GenBank/DDBJ whole genome shotgun (WGS) entry which is preliminary data.</text>
</comment>
<gene>
    <name evidence="1" type="ORF">H8891_14810</name>
</gene>
<reference evidence="1 2" key="1">
    <citation type="submission" date="2020-08" db="EMBL/GenBank/DDBJ databases">
        <authorList>
            <person name="Liu C."/>
            <person name="Sun Q."/>
        </authorList>
    </citation>
    <scope>NUCLEOTIDE SEQUENCE [LARGE SCALE GENOMIC DNA]</scope>
    <source>
        <strain evidence="1 2">NSJ-45</strain>
    </source>
</reference>
<organism evidence="1 2">
    <name type="scientific">Paeniclostridium hominis</name>
    <dbReference type="NCBI Taxonomy" id="2764329"/>
    <lineage>
        <taxon>Bacteria</taxon>
        <taxon>Bacillati</taxon>
        <taxon>Bacillota</taxon>
        <taxon>Clostridia</taxon>
        <taxon>Peptostreptococcales</taxon>
        <taxon>Peptostreptococcaceae</taxon>
        <taxon>Paeniclostridium</taxon>
    </lineage>
</organism>
<protein>
    <submittedName>
        <fullName evidence="1">Uncharacterized protein</fullName>
    </submittedName>
</protein>
<evidence type="ECO:0000313" key="1">
    <source>
        <dbReference type="EMBL" id="MBC6005051.1"/>
    </source>
</evidence>
<keyword evidence="2" id="KW-1185">Reference proteome</keyword>
<accession>A0ABR7K7F8</accession>
<name>A0ABR7K7F8_9FIRM</name>